<evidence type="ECO:0000313" key="1">
    <source>
        <dbReference type="EMBL" id="KKN33241.1"/>
    </source>
</evidence>
<protein>
    <submittedName>
        <fullName evidence="1">Uncharacterized protein</fullName>
    </submittedName>
</protein>
<reference evidence="1" key="1">
    <citation type="journal article" date="2015" name="Nature">
        <title>Complex archaea that bridge the gap between prokaryotes and eukaryotes.</title>
        <authorList>
            <person name="Spang A."/>
            <person name="Saw J.H."/>
            <person name="Jorgensen S.L."/>
            <person name="Zaremba-Niedzwiedzka K."/>
            <person name="Martijn J."/>
            <person name="Lind A.E."/>
            <person name="van Eijk R."/>
            <person name="Schleper C."/>
            <person name="Guy L."/>
            <person name="Ettema T.J."/>
        </authorList>
    </citation>
    <scope>NUCLEOTIDE SEQUENCE</scope>
</reference>
<proteinExistence type="predicted"/>
<dbReference type="EMBL" id="LAZR01002194">
    <property type="protein sequence ID" value="KKN33241.1"/>
    <property type="molecule type" value="Genomic_DNA"/>
</dbReference>
<sequence>MRIKCAKCGWLHDSMITPFEYDIVPDAKANADGYIMEKNIESEFVCKHCGVTNYVQLNWYTSWTWKEKEDEFLMEKKRKERNNKDKYYGT</sequence>
<organism evidence="1">
    <name type="scientific">marine sediment metagenome</name>
    <dbReference type="NCBI Taxonomy" id="412755"/>
    <lineage>
        <taxon>unclassified sequences</taxon>
        <taxon>metagenomes</taxon>
        <taxon>ecological metagenomes</taxon>
    </lineage>
</organism>
<comment type="caution">
    <text evidence="1">The sequence shown here is derived from an EMBL/GenBank/DDBJ whole genome shotgun (WGS) entry which is preliminary data.</text>
</comment>
<gene>
    <name evidence="1" type="ORF">LCGC14_0805800</name>
</gene>
<dbReference type="AlphaFoldDB" id="A0A0F9S8A7"/>
<accession>A0A0F9S8A7</accession>
<name>A0A0F9S8A7_9ZZZZ</name>